<dbReference type="AlphaFoldDB" id="A0A8J3AFP8"/>
<dbReference type="InterPro" id="IPR012338">
    <property type="entry name" value="Beta-lactam/transpept-like"/>
</dbReference>
<accession>A0A8J3AFP8</accession>
<dbReference type="InterPro" id="IPR001460">
    <property type="entry name" value="PCN-bd_Tpept"/>
</dbReference>
<reference evidence="4" key="1">
    <citation type="journal article" date="2014" name="Int. J. Syst. Evol. Microbiol.">
        <title>Complete genome sequence of Corynebacterium casei LMG S-19264T (=DSM 44701T), isolated from a smear-ripened cheese.</title>
        <authorList>
            <consortium name="US DOE Joint Genome Institute (JGI-PGF)"/>
            <person name="Walter F."/>
            <person name="Albersmeier A."/>
            <person name="Kalinowski J."/>
            <person name="Ruckert C."/>
        </authorList>
    </citation>
    <scope>NUCLEOTIDE SEQUENCE</scope>
    <source>
        <strain evidence="4">CCM 8606</strain>
    </source>
</reference>
<gene>
    <name evidence="4" type="primary">ftsI</name>
    <name evidence="4" type="ORF">GCM10007377_04070</name>
</gene>
<dbReference type="GO" id="GO:0071555">
    <property type="term" value="P:cell wall organization"/>
    <property type="evidence" value="ECO:0007669"/>
    <property type="project" value="TreeGrafter"/>
</dbReference>
<keyword evidence="5" id="KW-1185">Reference proteome</keyword>
<keyword evidence="4" id="KW-0131">Cell cycle</keyword>
<dbReference type="GO" id="GO:0005886">
    <property type="term" value="C:plasma membrane"/>
    <property type="evidence" value="ECO:0007669"/>
    <property type="project" value="TreeGrafter"/>
</dbReference>
<organism evidence="4 5">
    <name type="scientific">Galliscardovia ingluviei</name>
    <dbReference type="NCBI Taxonomy" id="1769422"/>
    <lineage>
        <taxon>Bacteria</taxon>
        <taxon>Bacillati</taxon>
        <taxon>Actinomycetota</taxon>
        <taxon>Actinomycetes</taxon>
        <taxon>Bifidobacteriales</taxon>
        <taxon>Bifidobacteriaceae</taxon>
        <taxon>Galliscardovia</taxon>
    </lineage>
</organism>
<dbReference type="Proteomes" id="UP000619536">
    <property type="component" value="Unassembled WGS sequence"/>
</dbReference>
<comment type="subcellular location">
    <subcellularLocation>
        <location evidence="1">Membrane</location>
    </subcellularLocation>
</comment>
<dbReference type="SUPFAM" id="SSF56519">
    <property type="entry name" value="Penicillin binding protein dimerisation domain"/>
    <property type="match status" value="1"/>
</dbReference>
<evidence type="ECO:0000259" key="3">
    <source>
        <dbReference type="Pfam" id="PF00905"/>
    </source>
</evidence>
<comment type="caution">
    <text evidence="4">The sequence shown here is derived from an EMBL/GenBank/DDBJ whole genome shotgun (WGS) entry which is preliminary data.</text>
</comment>
<proteinExistence type="predicted"/>
<name>A0A8J3AFP8_9BIFI</name>
<sequence length="598" mass="64454">MAKRTRSFGDIFRRRTLAIGLVIVVIALSCVVKLSYIQLYNGSALASQAAQSRTVDRRLQGVRGTITDINNVTLAQSIESYTIFADQQAASQFKPVACKGRNNGICQETTQKKVFEVEGPASIARMLAPILQMDVKELGAKLTGSNRYVILQRNALPQVKRQIDQLNISSIIGFELTSNREYSDDGLLGTILGGVDNTGNGVAGLELMENEALVGHDGHVVYQRGRNGQEIPGTRTESSDPKQGGTVQLTIDRDVQWYVKKALVDGKNKYHAQYGIAVVQRVSDGQIVAIADTDEYQAGSDDAKTHTSRAITEVFEPGSTGKLITAAAVLQEGLHQPADHFSVPYSIKVDGQTIHDSHEHGVEQLTLGGILKVSSNVGTLMSAQNLSYDKRLEYIKKFGIGESTGIQFPGESSGQIVDNASQWDLRTRQTVLFGQGYSASALQMTNVVATIANKGVRNAQRLIASATDAQGNNVTPQSAQPVRVIDEDNANKMMNMMESVAQASQKLLNMPGYRIAGKSGTAEVAGEGGSLSGIMADFIGAIPADNPQFVITVVYRDPEGLYGIVTAGPVFAQIGEFLMQKYQIPASAPRTDAIPTEW</sequence>
<dbReference type="PROSITE" id="PS51257">
    <property type="entry name" value="PROKAR_LIPOPROTEIN"/>
    <property type="match status" value="1"/>
</dbReference>
<evidence type="ECO:0000313" key="5">
    <source>
        <dbReference type="Proteomes" id="UP000619536"/>
    </source>
</evidence>
<evidence type="ECO:0000313" key="4">
    <source>
        <dbReference type="EMBL" id="GGI13060.1"/>
    </source>
</evidence>
<dbReference type="GO" id="GO:0008658">
    <property type="term" value="F:penicillin binding"/>
    <property type="evidence" value="ECO:0007669"/>
    <property type="project" value="InterPro"/>
</dbReference>
<dbReference type="Gene3D" id="3.30.450.330">
    <property type="match status" value="1"/>
</dbReference>
<dbReference type="SUPFAM" id="SSF56601">
    <property type="entry name" value="beta-lactamase/transpeptidase-like"/>
    <property type="match status" value="1"/>
</dbReference>
<evidence type="ECO:0000256" key="1">
    <source>
        <dbReference type="ARBA" id="ARBA00004370"/>
    </source>
</evidence>
<dbReference type="RefSeq" id="WP_188354567.1">
    <property type="nucleotide sequence ID" value="NZ_BMDH01000001.1"/>
</dbReference>
<dbReference type="Pfam" id="PF00905">
    <property type="entry name" value="Transpeptidase"/>
    <property type="match status" value="1"/>
</dbReference>
<feature type="domain" description="Penicillin-binding protein transpeptidase" evidence="3">
    <location>
        <begin position="275"/>
        <end position="574"/>
    </location>
</feature>
<keyword evidence="2" id="KW-0472">Membrane</keyword>
<dbReference type="Gene3D" id="3.40.710.10">
    <property type="entry name" value="DD-peptidase/beta-lactamase superfamily"/>
    <property type="match status" value="1"/>
</dbReference>
<dbReference type="GO" id="GO:0051301">
    <property type="term" value="P:cell division"/>
    <property type="evidence" value="ECO:0007669"/>
    <property type="project" value="UniProtKB-KW"/>
</dbReference>
<protein>
    <submittedName>
        <fullName evidence="4">Cell division protein</fullName>
    </submittedName>
</protein>
<dbReference type="Gene3D" id="3.90.1310.10">
    <property type="entry name" value="Penicillin-binding protein 2a (Domain 2)"/>
    <property type="match status" value="1"/>
</dbReference>
<dbReference type="InterPro" id="IPR050515">
    <property type="entry name" value="Beta-lactam/transpept"/>
</dbReference>
<keyword evidence="4" id="KW-0132">Cell division</keyword>
<dbReference type="InterPro" id="IPR036138">
    <property type="entry name" value="PBP_dimer_sf"/>
</dbReference>
<dbReference type="PANTHER" id="PTHR30627">
    <property type="entry name" value="PEPTIDOGLYCAN D,D-TRANSPEPTIDASE"/>
    <property type="match status" value="1"/>
</dbReference>
<dbReference type="PANTHER" id="PTHR30627:SF1">
    <property type="entry name" value="PEPTIDOGLYCAN D,D-TRANSPEPTIDASE FTSI"/>
    <property type="match status" value="1"/>
</dbReference>
<reference evidence="4" key="2">
    <citation type="submission" date="2020-09" db="EMBL/GenBank/DDBJ databases">
        <authorList>
            <person name="Sun Q."/>
            <person name="Sedlacek I."/>
        </authorList>
    </citation>
    <scope>NUCLEOTIDE SEQUENCE</scope>
    <source>
        <strain evidence="4">CCM 8606</strain>
    </source>
</reference>
<dbReference type="EMBL" id="BMDH01000001">
    <property type="protein sequence ID" value="GGI13060.1"/>
    <property type="molecule type" value="Genomic_DNA"/>
</dbReference>
<evidence type="ECO:0000256" key="2">
    <source>
        <dbReference type="ARBA" id="ARBA00023136"/>
    </source>
</evidence>